<dbReference type="InterPro" id="IPR036397">
    <property type="entry name" value="RNaseH_sf"/>
</dbReference>
<evidence type="ECO:0000313" key="2">
    <source>
        <dbReference type="Proteomes" id="UP001140513"/>
    </source>
</evidence>
<keyword evidence="2" id="KW-1185">Reference proteome</keyword>
<dbReference type="Proteomes" id="UP001140513">
    <property type="component" value="Unassembled WGS sequence"/>
</dbReference>
<name>A0A9W9CCZ2_9PLEO</name>
<dbReference type="Gene3D" id="3.30.420.10">
    <property type="entry name" value="Ribonuclease H-like superfamily/Ribonuclease H"/>
    <property type="match status" value="1"/>
</dbReference>
<dbReference type="AlphaFoldDB" id="A0A9W9CCZ2"/>
<accession>A0A9W9CCZ2</accession>
<dbReference type="OrthoDB" id="10252740at2759"/>
<dbReference type="GeneID" id="80907666"/>
<organism evidence="1 2">
    <name type="scientific">Didymosphaeria variabile</name>
    <dbReference type="NCBI Taxonomy" id="1932322"/>
    <lineage>
        <taxon>Eukaryota</taxon>
        <taxon>Fungi</taxon>
        <taxon>Dikarya</taxon>
        <taxon>Ascomycota</taxon>
        <taxon>Pezizomycotina</taxon>
        <taxon>Dothideomycetes</taxon>
        <taxon>Pleosporomycetidae</taxon>
        <taxon>Pleosporales</taxon>
        <taxon>Massarineae</taxon>
        <taxon>Didymosphaeriaceae</taxon>
        <taxon>Didymosphaeria</taxon>
    </lineage>
</organism>
<dbReference type="EMBL" id="JAPEUX010000003">
    <property type="protein sequence ID" value="KAJ4356108.1"/>
    <property type="molecule type" value="Genomic_DNA"/>
</dbReference>
<protein>
    <submittedName>
        <fullName evidence="1">Uncharacterized protein</fullName>
    </submittedName>
</protein>
<dbReference type="RefSeq" id="XP_056073234.1">
    <property type="nucleotide sequence ID" value="XM_056212926.1"/>
</dbReference>
<dbReference type="GO" id="GO:0003676">
    <property type="term" value="F:nucleic acid binding"/>
    <property type="evidence" value="ECO:0007669"/>
    <property type="project" value="InterPro"/>
</dbReference>
<evidence type="ECO:0000313" key="1">
    <source>
        <dbReference type="EMBL" id="KAJ4356108.1"/>
    </source>
</evidence>
<reference evidence="1" key="1">
    <citation type="submission" date="2022-10" db="EMBL/GenBank/DDBJ databases">
        <title>Tapping the CABI collections for fungal endophytes: first genome assemblies for Collariella, Neodidymelliopsis, Ascochyta clinopodiicola, Didymella pomorum, Didymosphaeria variabile, Neocosmospora piperis and Neocucurbitaria cava.</title>
        <authorList>
            <person name="Hill R."/>
        </authorList>
    </citation>
    <scope>NUCLEOTIDE SEQUENCE</scope>
    <source>
        <strain evidence="1">IMI 356815</strain>
    </source>
</reference>
<proteinExistence type="predicted"/>
<sequence length="195" mass="22571">MNKKPQFPIHTNFLQGPSRKTYLTNLTNHFEINITAKQLWEYDILNLDKRDQTKKKIHVLCYAYCRATTRVSYATPAYYADRLCERGRLYMPNVLNGNKEANTTTLQNAKNGEVQRLENARNAQFRPNNAVDYDYEVHGAKSQEEADQEKQDLSTLDDFMRAQALTFAQAEFYAHKIDAYNNIDMTGNLWPDSSG</sequence>
<gene>
    <name evidence="1" type="ORF">N0V89_004136</name>
</gene>
<comment type="caution">
    <text evidence="1">The sequence shown here is derived from an EMBL/GenBank/DDBJ whole genome shotgun (WGS) entry which is preliminary data.</text>
</comment>